<dbReference type="STRING" id="1454201.NMS_0456"/>
<protein>
    <recommendedName>
        <fullName evidence="3">Carboxypeptidase-like regulatory domain-containing protein</fullName>
    </recommendedName>
</protein>
<dbReference type="EMBL" id="AP014548">
    <property type="protein sequence ID" value="BAO54465.1"/>
    <property type="molecule type" value="Genomic_DNA"/>
</dbReference>
<dbReference type="Gene3D" id="2.60.40.1120">
    <property type="entry name" value="Carboxypeptidase-like, regulatory domain"/>
    <property type="match status" value="1"/>
</dbReference>
<dbReference type="SUPFAM" id="SSF49464">
    <property type="entry name" value="Carboxypeptidase regulatory domain-like"/>
    <property type="match status" value="1"/>
</dbReference>
<dbReference type="HOGENOM" id="CLU_063413_0_0_10"/>
<name>W8VPG0_9FLAO</name>
<keyword evidence="2" id="KW-1185">Reference proteome</keyword>
<accession>W8VPG0</accession>
<dbReference type="AlphaFoldDB" id="W8VPG0"/>
<reference evidence="1 2" key="1">
    <citation type="journal article" date="2014" name="Proc. Natl. Acad. Sci. U.S.A.">
        <title>Functional characterization of flavobacteria rhodopsins reveals a unique class of light-driven chloride pump in bacteria.</title>
        <authorList>
            <person name="Yoshizawa S."/>
            <person name="Kumagai Y."/>
            <person name="Kim H."/>
            <person name="Ogura Y."/>
            <person name="Hayashi T."/>
            <person name="Iwasaki W."/>
            <person name="DeLong E.F."/>
            <person name="Kogure K."/>
        </authorList>
    </citation>
    <scope>NUCLEOTIDE SEQUENCE [LARGE SCALE GENOMIC DNA]</scope>
    <source>
        <strain evidence="1 2">S1-08</strain>
    </source>
</reference>
<sequence length="341" mass="39133">MGGIASAQSTKISGIVVDATTAEPLMGVAVYISGTSTGVVTGPDGTYNIIYSPAYNAPLVFAFLGYEKIQIENPIDMDLSRVKMTEQTNTLEAVVIDPDPWDRATKEELFLNYFVGKRSREDATVLNLKDVKLRFNPSLKQLIAFASNPILLKNEELGYLITYDLAEFEVNFKFIPNSTDIEKVFRLEHARDRYIAENSFVSGTSFYREFPGKKPTERQRERRRKKAFSKSHLRLFRSIISEQLNEANFELFYDGFKVKPEDHIRVRRESDEVYQVTFRNLKYSIRDRDGNQTDMYLSSNYMYIDRYGNNLSPRELMLSGYIPELGVGGMMPMDYDYSVGQ</sequence>
<gene>
    <name evidence="1" type="ORF">NMS_0456</name>
</gene>
<evidence type="ECO:0000313" key="1">
    <source>
        <dbReference type="EMBL" id="BAO54465.1"/>
    </source>
</evidence>
<dbReference type="InterPro" id="IPR008969">
    <property type="entry name" value="CarboxyPept-like_regulatory"/>
</dbReference>
<organism evidence="1 2">
    <name type="scientific">Nonlabens marinus S1-08</name>
    <dbReference type="NCBI Taxonomy" id="1454201"/>
    <lineage>
        <taxon>Bacteria</taxon>
        <taxon>Pseudomonadati</taxon>
        <taxon>Bacteroidota</taxon>
        <taxon>Flavobacteriia</taxon>
        <taxon>Flavobacteriales</taxon>
        <taxon>Flavobacteriaceae</taxon>
        <taxon>Nonlabens</taxon>
    </lineage>
</organism>
<evidence type="ECO:0008006" key="3">
    <source>
        <dbReference type="Google" id="ProtNLM"/>
    </source>
</evidence>
<proteinExistence type="predicted"/>
<dbReference type="Pfam" id="PF13715">
    <property type="entry name" value="CarbopepD_reg_2"/>
    <property type="match status" value="1"/>
</dbReference>
<dbReference type="Proteomes" id="UP000031760">
    <property type="component" value="Chromosome"/>
</dbReference>
<dbReference type="KEGG" id="nmf:NMS_0456"/>
<evidence type="ECO:0000313" key="2">
    <source>
        <dbReference type="Proteomes" id="UP000031760"/>
    </source>
</evidence>